<dbReference type="Proteomes" id="UP001500443">
    <property type="component" value="Unassembled WGS sequence"/>
</dbReference>
<protein>
    <submittedName>
        <fullName evidence="2">Uncharacterized protein</fullName>
    </submittedName>
</protein>
<gene>
    <name evidence="2" type="ORF">GCM10009802_22660</name>
</gene>
<reference evidence="2 3" key="1">
    <citation type="journal article" date="2019" name="Int. J. Syst. Evol. Microbiol.">
        <title>The Global Catalogue of Microorganisms (GCM) 10K type strain sequencing project: providing services to taxonomists for standard genome sequencing and annotation.</title>
        <authorList>
            <consortium name="The Broad Institute Genomics Platform"/>
            <consortium name="The Broad Institute Genome Sequencing Center for Infectious Disease"/>
            <person name="Wu L."/>
            <person name="Ma J."/>
        </authorList>
    </citation>
    <scope>NUCLEOTIDE SEQUENCE [LARGE SCALE GENOMIC DNA]</scope>
    <source>
        <strain evidence="2 3">JCM 15481</strain>
    </source>
</reference>
<accession>A0ABN2Y248</accession>
<dbReference type="EMBL" id="BAAAPF010000050">
    <property type="protein sequence ID" value="GAA2120131.1"/>
    <property type="molecule type" value="Genomic_DNA"/>
</dbReference>
<feature type="compositionally biased region" description="Basic and acidic residues" evidence="1">
    <location>
        <begin position="11"/>
        <end position="22"/>
    </location>
</feature>
<keyword evidence="3" id="KW-1185">Reference proteome</keyword>
<name>A0ABN2Y248_9ACTN</name>
<feature type="region of interest" description="Disordered" evidence="1">
    <location>
        <begin position="1"/>
        <end position="55"/>
    </location>
</feature>
<sequence>MVPAAAMRADGPYRTRAREPRPPDVVTVGEGRPVRKSSHCSLFGQNEAPDHGGTIGGFAREAVPVGPAH</sequence>
<proteinExistence type="predicted"/>
<evidence type="ECO:0000313" key="3">
    <source>
        <dbReference type="Proteomes" id="UP001500443"/>
    </source>
</evidence>
<comment type="caution">
    <text evidence="2">The sequence shown here is derived from an EMBL/GenBank/DDBJ whole genome shotgun (WGS) entry which is preliminary data.</text>
</comment>
<organism evidence="2 3">
    <name type="scientific">Streptomyces synnematoformans</name>
    <dbReference type="NCBI Taxonomy" id="415721"/>
    <lineage>
        <taxon>Bacteria</taxon>
        <taxon>Bacillati</taxon>
        <taxon>Actinomycetota</taxon>
        <taxon>Actinomycetes</taxon>
        <taxon>Kitasatosporales</taxon>
        <taxon>Streptomycetaceae</taxon>
        <taxon>Streptomyces</taxon>
    </lineage>
</organism>
<evidence type="ECO:0000256" key="1">
    <source>
        <dbReference type="SAM" id="MobiDB-lite"/>
    </source>
</evidence>
<evidence type="ECO:0000313" key="2">
    <source>
        <dbReference type="EMBL" id="GAA2120131.1"/>
    </source>
</evidence>